<evidence type="ECO:0000256" key="1">
    <source>
        <dbReference type="SAM" id="MobiDB-lite"/>
    </source>
</evidence>
<reference evidence="2" key="1">
    <citation type="journal article" date="2015" name="PLoS ONE">
        <title>An Insight into the Sialome of the Lone Star Tick, Amblyomma americanum, with a Glimpse on Its Time Dependent Gene Expression.</title>
        <authorList>
            <person name="Karim S."/>
            <person name="Ribeiro J.M."/>
        </authorList>
    </citation>
    <scope>NUCLEOTIDE SEQUENCE</scope>
    <source>
        <tissue evidence="2">Salivary gland</tissue>
    </source>
</reference>
<feature type="region of interest" description="Disordered" evidence="1">
    <location>
        <begin position="139"/>
        <end position="196"/>
    </location>
</feature>
<feature type="non-terminal residue" evidence="2">
    <location>
        <position position="1"/>
    </location>
</feature>
<sequence>LHSPWVQAVPDAMPWGTYPAASATEVMRFSAGEAPRWAVNERRFRKRHLPPPSDTQFPPRKLTITEDKIAAQLSDLSLDGLAPCCGSSLCEEQQPPAAEQEEWRLHVLCPDLEPSPEPLLPRPLLEDLRKRTSMAVVLWQPPLGPPGREEATAAEPLQMNRKSPEEEQEPDTSMEELPDCGPIHGNEEPTAYIGHI</sequence>
<protein>
    <submittedName>
        <fullName evidence="2">Uncharacterized protein</fullName>
    </submittedName>
</protein>
<evidence type="ECO:0000313" key="2">
    <source>
        <dbReference type="EMBL" id="JAG90643.1"/>
    </source>
</evidence>
<name>A0A0C9SD22_AMBAM</name>
<dbReference type="EMBL" id="GBZX01002097">
    <property type="protein sequence ID" value="JAG90643.1"/>
    <property type="molecule type" value="mRNA"/>
</dbReference>
<accession>A0A0C9SD22</accession>
<organism evidence="2">
    <name type="scientific">Amblyomma americanum</name>
    <name type="common">Lone star tick</name>
    <dbReference type="NCBI Taxonomy" id="6943"/>
    <lineage>
        <taxon>Eukaryota</taxon>
        <taxon>Metazoa</taxon>
        <taxon>Ecdysozoa</taxon>
        <taxon>Arthropoda</taxon>
        <taxon>Chelicerata</taxon>
        <taxon>Arachnida</taxon>
        <taxon>Acari</taxon>
        <taxon>Parasitiformes</taxon>
        <taxon>Ixodida</taxon>
        <taxon>Ixodoidea</taxon>
        <taxon>Ixodidae</taxon>
        <taxon>Amblyomminae</taxon>
        <taxon>Amblyomma</taxon>
    </lineage>
</organism>
<proteinExistence type="evidence at transcript level"/>
<dbReference type="AlphaFoldDB" id="A0A0C9SD22"/>
<feature type="compositionally biased region" description="Acidic residues" evidence="1">
    <location>
        <begin position="166"/>
        <end position="178"/>
    </location>
</feature>